<evidence type="ECO:0000313" key="1">
    <source>
        <dbReference type="EMBL" id="AVQ31354.1"/>
    </source>
</evidence>
<name>A0ABM6U4T8_FUSVA</name>
<organism evidence="1 2">
    <name type="scientific">Fusobacterium varium ATCC 27725</name>
    <dbReference type="NCBI Taxonomy" id="469618"/>
    <lineage>
        <taxon>Bacteria</taxon>
        <taxon>Fusobacteriati</taxon>
        <taxon>Fusobacteriota</taxon>
        <taxon>Fusobacteriia</taxon>
        <taxon>Fusobacteriales</taxon>
        <taxon>Fusobacteriaceae</taxon>
        <taxon>Fusobacterium</taxon>
    </lineage>
</organism>
<sequence>MKILILGDFSGFGLNLKKGFEKESEEVILISNGDGWKKIPGSDLNLKSYYKENGKYVNKIERLIIGIKNRKIINKFIKEKEECFDVIFIVNSGMFFATFMDYFRVTFSGKDLKKLLKKDGRIYLSACGDDYFYLNYAKNILKYFTHSYIDSKKLKYFLIKEKKIHNYIDGIIPTMYDYSIGYKNSQYFKEGKVLETIPMPIDSQIIKYKKNEFKDKIIIFHGINREDVKGSFYIKEALEKIKVKYRNKVEIIIREKLPLNEYQEILEKSNIILDQCKSYSYGMNAIYAMAMGKVVLSGNEIENIKEFKREDIPVINIRPEIIDIEKKIEYLIENPNLIFDIGEKSRKFIEEVHDVKIVAKKYLEIFKNE</sequence>
<accession>A0ABM6U4T8</accession>
<proteinExistence type="predicted"/>
<dbReference type="Proteomes" id="UP000241238">
    <property type="component" value="Chromosome"/>
</dbReference>
<dbReference type="EMBL" id="CP028103">
    <property type="protein sequence ID" value="AVQ31354.1"/>
    <property type="molecule type" value="Genomic_DNA"/>
</dbReference>
<protein>
    <recommendedName>
        <fullName evidence="3">Glycosyltransferase, group 1 family protein</fullName>
    </recommendedName>
</protein>
<dbReference type="GeneID" id="77468136"/>
<dbReference type="Gene3D" id="3.40.50.2000">
    <property type="entry name" value="Glycogen Phosphorylase B"/>
    <property type="match status" value="1"/>
</dbReference>
<dbReference type="RefSeq" id="WP_107123233.1">
    <property type="nucleotide sequence ID" value="NZ_CP028103.1"/>
</dbReference>
<gene>
    <name evidence="1" type="ORF">C4N18_09035</name>
</gene>
<reference evidence="2" key="1">
    <citation type="journal article" date="2018" name="MSphere">
        <title>Fusobacterium Genomics Using MinION and Illumina Sequencing Enables Genome Completion and Correction.</title>
        <authorList>
            <person name="Todd S.M."/>
            <person name="Settlage R.E."/>
            <person name="Lahmers K.K."/>
            <person name="Slade D.J."/>
        </authorList>
    </citation>
    <scope>NUCLEOTIDE SEQUENCE [LARGE SCALE GENOMIC DNA]</scope>
    <source>
        <strain evidence="2">ATCC 27725</strain>
    </source>
</reference>
<keyword evidence="2" id="KW-1185">Reference proteome</keyword>
<evidence type="ECO:0000313" key="2">
    <source>
        <dbReference type="Proteomes" id="UP000241238"/>
    </source>
</evidence>
<dbReference type="SUPFAM" id="SSF53756">
    <property type="entry name" value="UDP-Glycosyltransferase/glycogen phosphorylase"/>
    <property type="match status" value="1"/>
</dbReference>
<evidence type="ECO:0008006" key="3">
    <source>
        <dbReference type="Google" id="ProtNLM"/>
    </source>
</evidence>